<evidence type="ECO:0000313" key="14">
    <source>
        <dbReference type="Proteomes" id="UP000325576"/>
    </source>
</evidence>
<protein>
    <submittedName>
        <fullName evidence="11">QacE family quaternary ammonium compound efflux SMR transporter</fullName>
    </submittedName>
    <submittedName>
        <fullName evidence="13">SMR family transporter</fullName>
    </submittedName>
</protein>
<evidence type="ECO:0000313" key="15">
    <source>
        <dbReference type="Proteomes" id="UP000627573"/>
    </source>
</evidence>
<dbReference type="EMBL" id="CP124545">
    <property type="protein sequence ID" value="WGV52036.1"/>
    <property type="molecule type" value="Genomic_DNA"/>
</dbReference>
<reference evidence="11 14" key="1">
    <citation type="journal article" date="2017" name="Poromechanics V (2013)">
        <title>Genomic Characterization of the Arsenic-Tolerant Actinobacterium, &lt;i&gt;Rhodococcus erythropolis&lt;/i&gt; S43.</title>
        <authorList>
            <person name="Retamal-Morales G."/>
            <person name="Mehnert M."/>
            <person name="Schwabe R."/>
            <person name="Tischler D."/>
            <person name="Schloemann M."/>
            <person name="Levican G.J."/>
        </authorList>
    </citation>
    <scope>NUCLEOTIDE SEQUENCE [LARGE SCALE GENOMIC DNA]</scope>
    <source>
        <strain evidence="11 14">S43</strain>
    </source>
</reference>
<evidence type="ECO:0000256" key="5">
    <source>
        <dbReference type="ARBA" id="ARBA00022692"/>
    </source>
</evidence>
<keyword evidence="7 10" id="KW-0472">Membrane</keyword>
<evidence type="ECO:0000256" key="6">
    <source>
        <dbReference type="ARBA" id="ARBA00022989"/>
    </source>
</evidence>
<dbReference type="EMBL" id="JAECSB010000026">
    <property type="protein sequence ID" value="MBH5142072.1"/>
    <property type="molecule type" value="Genomic_DNA"/>
</dbReference>
<sequence>MTFVFLIAAIISEVTATLSLRMASQDGSDKRWLAVVTVGYLAAFAFLTLALDAGLTIGVAYGIWTACGVALTAIASRILFREPLTKLMIVGIGLIAAGVLLIELGAGH</sequence>
<evidence type="ECO:0000313" key="11">
    <source>
        <dbReference type="EMBL" id="KAB2582801.1"/>
    </source>
</evidence>
<evidence type="ECO:0000256" key="7">
    <source>
        <dbReference type="ARBA" id="ARBA00023136"/>
    </source>
</evidence>
<dbReference type="GO" id="GO:0015199">
    <property type="term" value="F:amino-acid betaine transmembrane transporter activity"/>
    <property type="evidence" value="ECO:0007669"/>
    <property type="project" value="TreeGrafter"/>
</dbReference>
<dbReference type="KEGG" id="reb:XU06_12055"/>
<keyword evidence="5 9" id="KW-0812">Transmembrane</keyword>
<dbReference type="OMA" id="EGFTQAW"/>
<dbReference type="GO" id="GO:0015220">
    <property type="term" value="F:choline transmembrane transporter activity"/>
    <property type="evidence" value="ECO:0007669"/>
    <property type="project" value="TreeGrafter"/>
</dbReference>
<dbReference type="Gene3D" id="1.10.3730.20">
    <property type="match status" value="1"/>
</dbReference>
<dbReference type="Proteomes" id="UP000325576">
    <property type="component" value="Unassembled WGS sequence"/>
</dbReference>
<dbReference type="PANTHER" id="PTHR30561:SF1">
    <property type="entry name" value="MULTIDRUG TRANSPORTER EMRE"/>
    <property type="match status" value="1"/>
</dbReference>
<dbReference type="Proteomes" id="UP001230933">
    <property type="component" value="Chromosome"/>
</dbReference>
<dbReference type="GO" id="GO:0031460">
    <property type="term" value="P:glycine betaine transport"/>
    <property type="evidence" value="ECO:0007669"/>
    <property type="project" value="TreeGrafter"/>
</dbReference>
<dbReference type="InterPro" id="IPR000390">
    <property type="entry name" value="Small_drug/metabolite_transptr"/>
</dbReference>
<dbReference type="SUPFAM" id="SSF103481">
    <property type="entry name" value="Multidrug resistance efflux transporter EmrE"/>
    <property type="match status" value="1"/>
</dbReference>
<reference evidence="12 15" key="2">
    <citation type="submission" date="2020-12" db="EMBL/GenBank/DDBJ databases">
        <title>Draft genome sequence of furan degrading bacterial strain FUR100.</title>
        <authorList>
            <person name="Woiski C."/>
        </authorList>
    </citation>
    <scope>NUCLEOTIDE SEQUENCE [LARGE SCALE GENOMIC DNA]</scope>
    <source>
        <strain evidence="12 15">FUR100</strain>
    </source>
</reference>
<dbReference type="GO" id="GO:0005886">
    <property type="term" value="C:plasma membrane"/>
    <property type="evidence" value="ECO:0007669"/>
    <property type="project" value="UniProtKB-SubCell"/>
</dbReference>
<feature type="transmembrane region" description="Helical" evidence="10">
    <location>
        <begin position="32"/>
        <end position="51"/>
    </location>
</feature>
<keyword evidence="15" id="KW-1185">Reference proteome</keyword>
<dbReference type="InterPro" id="IPR045324">
    <property type="entry name" value="Small_multidrug_res"/>
</dbReference>
<dbReference type="Pfam" id="PF00893">
    <property type="entry name" value="Multi_Drug_Res"/>
    <property type="match status" value="1"/>
</dbReference>
<evidence type="ECO:0000256" key="4">
    <source>
        <dbReference type="ARBA" id="ARBA00022475"/>
    </source>
</evidence>
<keyword evidence="8" id="KW-0046">Antibiotic resistance</keyword>
<dbReference type="RefSeq" id="WP_019748027.1">
    <property type="nucleotide sequence ID" value="NZ_BHXB01000001.1"/>
</dbReference>
<reference evidence="13" key="3">
    <citation type="submission" date="2023-08" db="EMBL/GenBank/DDBJ databases">
        <title>Isolation and Characterization of Rhodococcus erythropolis MGMM8.</title>
        <authorList>
            <person name="Diabankana R.G.C."/>
            <person name="Afordoanyi D.M."/>
            <person name="Validov S.Z."/>
        </authorList>
    </citation>
    <scope>NUCLEOTIDE SEQUENCE</scope>
    <source>
        <strain evidence="13">MGMM8</strain>
    </source>
</reference>
<comment type="similarity">
    <text evidence="2">Belongs to the drug/metabolite transporter (DMT) superfamily. Small multidrug resistance (SMR) (TC 2.A.7.1) family. Mmr subfamily.</text>
</comment>
<name>A0A0C2WEU2_RHOER</name>
<dbReference type="PANTHER" id="PTHR30561">
    <property type="entry name" value="SMR FAMILY PROTON-DEPENDENT DRUG EFFLUX TRANSPORTER SUGE"/>
    <property type="match status" value="1"/>
</dbReference>
<gene>
    <name evidence="11" type="ORF">BS297_23900</name>
    <name evidence="12" type="ORF">I3517_05530</name>
    <name evidence="13" type="ORF">QIE55_12800</name>
</gene>
<comment type="subcellular location">
    <subcellularLocation>
        <location evidence="1 9">Cell membrane</location>
        <topology evidence="1 9">Multi-pass membrane protein</topology>
    </subcellularLocation>
</comment>
<evidence type="ECO:0000256" key="8">
    <source>
        <dbReference type="ARBA" id="ARBA00023251"/>
    </source>
</evidence>
<dbReference type="EMBL" id="MRBO01000638">
    <property type="protein sequence ID" value="KAB2582801.1"/>
    <property type="molecule type" value="Genomic_DNA"/>
</dbReference>
<keyword evidence="4" id="KW-1003">Cell membrane</keyword>
<dbReference type="AlphaFoldDB" id="A0A0C2WEU2"/>
<feature type="transmembrane region" description="Helical" evidence="10">
    <location>
        <begin position="86"/>
        <end position="106"/>
    </location>
</feature>
<organism evidence="11 14">
    <name type="scientific">Rhodococcus erythropolis</name>
    <name type="common">Arthrobacter picolinophilus</name>
    <dbReference type="NCBI Taxonomy" id="1833"/>
    <lineage>
        <taxon>Bacteria</taxon>
        <taxon>Bacillati</taxon>
        <taxon>Actinomycetota</taxon>
        <taxon>Actinomycetes</taxon>
        <taxon>Mycobacteriales</taxon>
        <taxon>Nocardiaceae</taxon>
        <taxon>Rhodococcus</taxon>
        <taxon>Rhodococcus erythropolis group</taxon>
    </lineage>
</organism>
<dbReference type="GO" id="GO:0015297">
    <property type="term" value="F:antiporter activity"/>
    <property type="evidence" value="ECO:0007669"/>
    <property type="project" value="TreeGrafter"/>
</dbReference>
<evidence type="ECO:0000256" key="1">
    <source>
        <dbReference type="ARBA" id="ARBA00004651"/>
    </source>
</evidence>
<keyword evidence="3" id="KW-0813">Transport</keyword>
<evidence type="ECO:0000256" key="9">
    <source>
        <dbReference type="RuleBase" id="RU003942"/>
    </source>
</evidence>
<evidence type="ECO:0000313" key="13">
    <source>
        <dbReference type="EMBL" id="WGV52036.1"/>
    </source>
</evidence>
<keyword evidence="6 10" id="KW-1133">Transmembrane helix</keyword>
<feature type="transmembrane region" description="Helical" evidence="10">
    <location>
        <begin position="58"/>
        <end position="80"/>
    </location>
</feature>
<evidence type="ECO:0000256" key="2">
    <source>
        <dbReference type="ARBA" id="ARBA00007822"/>
    </source>
</evidence>
<dbReference type="GeneID" id="57487432"/>
<evidence type="ECO:0000256" key="10">
    <source>
        <dbReference type="SAM" id="Phobius"/>
    </source>
</evidence>
<dbReference type="Proteomes" id="UP000627573">
    <property type="component" value="Unassembled WGS sequence"/>
</dbReference>
<accession>A0A0C2WEU2</accession>
<evidence type="ECO:0000256" key="3">
    <source>
        <dbReference type="ARBA" id="ARBA00022448"/>
    </source>
</evidence>
<dbReference type="GO" id="GO:0046677">
    <property type="term" value="P:response to antibiotic"/>
    <property type="evidence" value="ECO:0007669"/>
    <property type="project" value="UniProtKB-KW"/>
</dbReference>
<proteinExistence type="inferred from homology"/>
<dbReference type="InterPro" id="IPR037185">
    <property type="entry name" value="EmrE-like"/>
</dbReference>
<evidence type="ECO:0000313" key="12">
    <source>
        <dbReference type="EMBL" id="MBH5142072.1"/>
    </source>
</evidence>